<protein>
    <submittedName>
        <fullName evidence="3">Multidrug MFS transporter</fullName>
    </submittedName>
</protein>
<evidence type="ECO:0000256" key="1">
    <source>
        <dbReference type="SAM" id="MobiDB-lite"/>
    </source>
</evidence>
<keyword evidence="2" id="KW-1133">Transmembrane helix</keyword>
<name>A0A4Q5A4J2_9BIFI</name>
<comment type="caution">
    <text evidence="3">The sequence shown here is derived from an EMBL/GenBank/DDBJ whole genome shotgun (WGS) entry which is preliminary data.</text>
</comment>
<gene>
    <name evidence="3" type="ORF">PG2054B_1590</name>
</gene>
<accession>A0A4Q5A4J2</accession>
<sequence length="84" mass="8913">MPNRVRSDSSTSSSNAQTPVTQPASERVDPKLLLAIVATGLMAFISIFTEAMTNVLFPTLMEEFHIGTAVVSGSPQAICSSSRL</sequence>
<feature type="region of interest" description="Disordered" evidence="1">
    <location>
        <begin position="1"/>
        <end position="25"/>
    </location>
</feature>
<feature type="transmembrane region" description="Helical" evidence="2">
    <location>
        <begin position="32"/>
        <end position="57"/>
    </location>
</feature>
<organism evidence="3 4">
    <name type="scientific">Bifidobacterium pseudolongum subsp. pseudolongum</name>
    <dbReference type="NCBI Taxonomy" id="31954"/>
    <lineage>
        <taxon>Bacteria</taxon>
        <taxon>Bacillati</taxon>
        <taxon>Actinomycetota</taxon>
        <taxon>Actinomycetes</taxon>
        <taxon>Bifidobacteriales</taxon>
        <taxon>Bifidobacteriaceae</taxon>
        <taxon>Bifidobacterium</taxon>
    </lineage>
</organism>
<feature type="compositionally biased region" description="Polar residues" evidence="1">
    <location>
        <begin position="15"/>
        <end position="24"/>
    </location>
</feature>
<proteinExistence type="predicted"/>
<keyword evidence="2" id="KW-0812">Transmembrane</keyword>
<dbReference type="Proteomes" id="UP000294221">
    <property type="component" value="Unassembled WGS sequence"/>
</dbReference>
<reference evidence="3 4" key="1">
    <citation type="submission" date="2018-12" db="EMBL/GenBank/DDBJ databases">
        <title>Unveiling genomic diversity among members of the Bifidobacterium pseudolongum species, a widely distributed gut commensal of the animal kingdom.</title>
        <authorList>
            <person name="Lugli G.A."/>
            <person name="Duranti S."/>
            <person name="Albert K."/>
            <person name="Mancabelli L."/>
            <person name="Napoli S."/>
            <person name="Viappiani A."/>
            <person name="Anzalone R."/>
            <person name="Longhi G."/>
            <person name="Milani C."/>
            <person name="Turroni F."/>
            <person name="Alessandri G."/>
            <person name="Sela D.A."/>
            <person name="Van Sinderen D."/>
            <person name="Ventura M."/>
        </authorList>
    </citation>
    <scope>NUCLEOTIDE SEQUENCE [LARGE SCALE GENOMIC DNA]</scope>
    <source>
        <strain evidence="3 4">2054B</strain>
    </source>
</reference>
<evidence type="ECO:0000256" key="2">
    <source>
        <dbReference type="SAM" id="Phobius"/>
    </source>
</evidence>
<dbReference type="AlphaFoldDB" id="A0A4Q5A4J2"/>
<evidence type="ECO:0000313" key="3">
    <source>
        <dbReference type="EMBL" id="RYQ18666.1"/>
    </source>
</evidence>
<dbReference type="EMBL" id="RYUN01000015">
    <property type="protein sequence ID" value="RYQ18666.1"/>
    <property type="molecule type" value="Genomic_DNA"/>
</dbReference>
<evidence type="ECO:0000313" key="4">
    <source>
        <dbReference type="Proteomes" id="UP000294221"/>
    </source>
</evidence>
<keyword evidence="2" id="KW-0472">Membrane</keyword>